<evidence type="ECO:0000313" key="9">
    <source>
        <dbReference type="Proteomes" id="UP000053447"/>
    </source>
</evidence>
<evidence type="ECO:0000256" key="6">
    <source>
        <dbReference type="ARBA" id="ARBA00023136"/>
    </source>
</evidence>
<protein>
    <recommendedName>
        <fullName evidence="7">Cytochrome c oxidase subunit 8, mitochondrial</fullName>
    </recommendedName>
    <alternativeName>
        <fullName evidence="7">Cytochrome c oxidase polypeptide VIII</fullName>
    </alternativeName>
</protein>
<dbReference type="OrthoDB" id="9974841at2759"/>
<comment type="function">
    <text evidence="7">Component of the cytochrome c oxidase, the last enzyme in the mitochondrial electron transport chain which drives oxidative phosphorylation. The respiratory chain contains 3 multisubunit complexes succinate dehydrogenase (complex II, CII), ubiquinol-cytochrome c oxidoreductase (cytochrome b-c1 complex, complex III, CIII) and cytochrome c oxidase (complex IV, CIV), that cooperate to transfer electrons derived from NADH and succinate to molecular oxygen, creating an electrochemical gradient over the inner membrane that drives transmembrane transport and the ATP synthase. Cytochrome c oxidase is the component of the respiratory chain that catalyzes the reduction of oxygen to water. Electrons originating from reduced cytochrome c in the intermembrane space (IMS) are transferred via the dinuclear copper A center (CU(A)) of subunit 2 and heme A of subunit 1 to the active site in subunit 1, a binuclear center (BNC) formed by heme A3 and copper B (CU(B)). The BNC reduces molecular oxygen to 2 water molecules using 4 electrons from cytochrome c in the IMS and 4 protons from the mitochondrial matrix.</text>
</comment>
<dbReference type="GO" id="GO:0045277">
    <property type="term" value="C:respiratory chain complex IV"/>
    <property type="evidence" value="ECO:0007669"/>
    <property type="project" value="UniProtKB-UniRule"/>
</dbReference>
<dbReference type="InterPro" id="IPR036636">
    <property type="entry name" value="COX7C/Cox8_sf"/>
</dbReference>
<keyword evidence="6" id="KW-0472">Membrane</keyword>
<evidence type="ECO:0000256" key="2">
    <source>
        <dbReference type="ARBA" id="ARBA00004673"/>
    </source>
</evidence>
<dbReference type="Proteomes" id="UP000053447">
    <property type="component" value="Unassembled WGS sequence"/>
</dbReference>
<keyword evidence="9" id="KW-1185">Reference proteome</keyword>
<dbReference type="Gene3D" id="4.10.49.10">
    <property type="entry name" value="Cytochrome c oxidase subunit VIIc"/>
    <property type="match status" value="1"/>
</dbReference>
<keyword evidence="4 7" id="KW-0999">Mitochondrion inner membrane</keyword>
<dbReference type="RefSeq" id="XP_018230655.1">
    <property type="nucleotide sequence ID" value="XM_018372909.1"/>
</dbReference>
<dbReference type="GeneID" id="28939164"/>
<evidence type="ECO:0000256" key="4">
    <source>
        <dbReference type="ARBA" id="ARBA00022792"/>
    </source>
</evidence>
<evidence type="ECO:0000256" key="5">
    <source>
        <dbReference type="ARBA" id="ARBA00023128"/>
    </source>
</evidence>
<dbReference type="EMBL" id="LFWA01000003">
    <property type="protein sequence ID" value="KTW31963.1"/>
    <property type="molecule type" value="Genomic_DNA"/>
</dbReference>
<dbReference type="VEuPathDB" id="FungiDB:T551_00645"/>
<comment type="caution">
    <text evidence="8">The sequence shown here is derived from an EMBL/GenBank/DDBJ whole genome shotgun (WGS) entry which is preliminary data.</text>
</comment>
<organism evidence="8 9">
    <name type="scientific">Pneumocystis jirovecii (strain RU7)</name>
    <name type="common">Human pneumocystis pneumonia agent</name>
    <dbReference type="NCBI Taxonomy" id="1408657"/>
    <lineage>
        <taxon>Eukaryota</taxon>
        <taxon>Fungi</taxon>
        <taxon>Dikarya</taxon>
        <taxon>Ascomycota</taxon>
        <taxon>Taphrinomycotina</taxon>
        <taxon>Pneumocystomycetes</taxon>
        <taxon>Pneumocystaceae</taxon>
        <taxon>Pneumocystis</taxon>
    </lineage>
</organism>
<dbReference type="UniPathway" id="UPA00705"/>
<keyword evidence="5 7" id="KW-0496">Mitochondrion</keyword>
<dbReference type="STRING" id="1408657.A0A0W4ZUA8"/>
<dbReference type="GO" id="GO:0005743">
    <property type="term" value="C:mitochondrial inner membrane"/>
    <property type="evidence" value="ECO:0007669"/>
    <property type="project" value="UniProtKB-SubCell"/>
</dbReference>
<comment type="similarity">
    <text evidence="3 7">Belongs to the cytochrome c oxidase VIIc family.</text>
</comment>
<dbReference type="Pfam" id="PF02935">
    <property type="entry name" value="COX7C"/>
    <property type="match status" value="1"/>
</dbReference>
<name>A0A0W4ZUA8_PNEJ7</name>
<comment type="subcellular location">
    <subcellularLocation>
        <location evidence="1 7">Mitochondrion inner membrane</location>
        <topology evidence="1 7">Single-pass membrane protein</topology>
    </subcellularLocation>
</comment>
<dbReference type="SUPFAM" id="SSF81427">
    <property type="entry name" value="Mitochondrial cytochrome c oxidase subunit VIIc (aka VIIIa)"/>
    <property type="match status" value="1"/>
</dbReference>
<dbReference type="AlphaFoldDB" id="A0A0W4ZUA8"/>
<sequence>MSIRSIEPLKTYRNDRGHFFRGVYTTYITRMMHFEDGPGKNLPFKITSPSSLAIKMVLFFGKFDG</sequence>
<dbReference type="GO" id="GO:0006123">
    <property type="term" value="P:mitochondrial electron transport, cytochrome c to oxygen"/>
    <property type="evidence" value="ECO:0007669"/>
    <property type="project" value="UniProtKB-UniRule"/>
</dbReference>
<evidence type="ECO:0000313" key="8">
    <source>
        <dbReference type="EMBL" id="KTW31963.1"/>
    </source>
</evidence>
<dbReference type="InterPro" id="IPR004202">
    <property type="entry name" value="COX7C/Cox8"/>
</dbReference>
<evidence type="ECO:0000256" key="3">
    <source>
        <dbReference type="ARBA" id="ARBA00010514"/>
    </source>
</evidence>
<accession>A0A0W4ZUA8</accession>
<reference evidence="9" key="1">
    <citation type="journal article" date="2016" name="Nat. Commun.">
        <title>Genome analysis of three Pneumocystis species reveals adaptation mechanisms to life exclusively in mammalian hosts.</title>
        <authorList>
            <person name="Ma L."/>
            <person name="Chen Z."/>
            <person name="Huang D.W."/>
            <person name="Kutty G."/>
            <person name="Ishihara M."/>
            <person name="Wang H."/>
            <person name="Abouelleil A."/>
            <person name="Bishop L."/>
            <person name="Davey E."/>
            <person name="Deng R."/>
            <person name="Deng X."/>
            <person name="Fan L."/>
            <person name="Fantoni G."/>
            <person name="Fitzgerald M."/>
            <person name="Gogineni E."/>
            <person name="Goldberg J.M."/>
            <person name="Handley G."/>
            <person name="Hu X."/>
            <person name="Huber C."/>
            <person name="Jiao X."/>
            <person name="Jones K."/>
            <person name="Levin J.Z."/>
            <person name="Liu Y."/>
            <person name="Macdonald P."/>
            <person name="Melnikov A."/>
            <person name="Raley C."/>
            <person name="Sassi M."/>
            <person name="Sherman B.T."/>
            <person name="Song X."/>
            <person name="Sykes S."/>
            <person name="Tran B."/>
            <person name="Walsh L."/>
            <person name="Xia Y."/>
            <person name="Yang J."/>
            <person name="Young S."/>
            <person name="Zeng Q."/>
            <person name="Zheng X."/>
            <person name="Stephens R."/>
            <person name="Nusbaum C."/>
            <person name="Birren B.W."/>
            <person name="Azadi P."/>
            <person name="Lempicki R.A."/>
            <person name="Cuomo C.A."/>
            <person name="Kovacs J.A."/>
        </authorList>
    </citation>
    <scope>NUCLEOTIDE SEQUENCE [LARGE SCALE GENOMIC DNA]</scope>
    <source>
        <strain evidence="9">RU7</strain>
    </source>
</reference>
<evidence type="ECO:0000256" key="7">
    <source>
        <dbReference type="RuleBase" id="RU368123"/>
    </source>
</evidence>
<comment type="pathway">
    <text evidence="2 7">Energy metabolism; oxidative phosphorylation.</text>
</comment>
<comment type="subunit">
    <text evidence="7">Component of the cytochrome c oxidase (complex IV, CIV), a multisubunit enzyme composed of a catalytic core of 3 subunits and several supernumerary subunits. The complex exists as a monomer or a dimer and forms supercomplexes (SCs) in the inner mitochondrial membrane with ubiquinol-cytochrome c oxidoreductase (cytochrome b-c1 complex, complex III, CIII).</text>
</comment>
<proteinExistence type="inferred from homology"/>
<gene>
    <name evidence="8" type="ORF">T551_00645</name>
</gene>
<evidence type="ECO:0000256" key="1">
    <source>
        <dbReference type="ARBA" id="ARBA00004434"/>
    </source>
</evidence>
<keyword evidence="7" id="KW-0809">Transit peptide</keyword>